<evidence type="ECO:0000256" key="4">
    <source>
        <dbReference type="ARBA" id="ARBA00012151"/>
    </source>
</evidence>
<evidence type="ECO:0000256" key="7">
    <source>
        <dbReference type="ARBA" id="ARBA00022691"/>
    </source>
</evidence>
<keyword evidence="5 13" id="KW-0489">Methyltransferase</keyword>
<comment type="subcellular location">
    <subcellularLocation>
        <location evidence="13">Endoplasmic reticulum membrane</location>
        <topology evidence="13">Multi-pass membrane protein</topology>
    </subcellularLocation>
    <subcellularLocation>
        <location evidence="2">Membrane</location>
        <topology evidence="2">Multi-pass membrane protein</topology>
    </subcellularLocation>
</comment>
<comment type="similarity">
    <text evidence="3 13">Belongs to the class VI-like SAM-binding methyltransferase superfamily. Isoprenylcysteine carboxyl methyltransferase family.</text>
</comment>
<organism evidence="14">
    <name type="scientific">Panstrongylus megistus</name>
    <dbReference type="NCBI Taxonomy" id="65343"/>
    <lineage>
        <taxon>Eukaryota</taxon>
        <taxon>Metazoa</taxon>
        <taxon>Ecdysozoa</taxon>
        <taxon>Arthropoda</taxon>
        <taxon>Hexapoda</taxon>
        <taxon>Insecta</taxon>
        <taxon>Pterygota</taxon>
        <taxon>Neoptera</taxon>
        <taxon>Paraneoptera</taxon>
        <taxon>Hemiptera</taxon>
        <taxon>Heteroptera</taxon>
        <taxon>Panheteroptera</taxon>
        <taxon>Cimicomorpha</taxon>
        <taxon>Reduviidae</taxon>
        <taxon>Triatominae</taxon>
        <taxon>Panstrongylus</taxon>
    </lineage>
</organism>
<dbReference type="InterPro" id="IPR007269">
    <property type="entry name" value="ICMT_MeTrfase"/>
</dbReference>
<keyword evidence="10 13" id="KW-0472">Membrane</keyword>
<evidence type="ECO:0000256" key="10">
    <source>
        <dbReference type="ARBA" id="ARBA00023136"/>
    </source>
</evidence>
<accession>A0A069DRE1</accession>
<evidence type="ECO:0000313" key="14">
    <source>
        <dbReference type="EMBL" id="JAC86460.1"/>
    </source>
</evidence>
<evidence type="ECO:0000256" key="8">
    <source>
        <dbReference type="ARBA" id="ARBA00022692"/>
    </source>
</evidence>
<evidence type="ECO:0000256" key="12">
    <source>
        <dbReference type="ARBA" id="ARBA00023656"/>
    </source>
</evidence>
<evidence type="ECO:0000256" key="2">
    <source>
        <dbReference type="ARBA" id="ARBA00004141"/>
    </source>
</evidence>
<proteinExistence type="evidence at transcript level"/>
<dbReference type="GO" id="GO:0005789">
    <property type="term" value="C:endoplasmic reticulum membrane"/>
    <property type="evidence" value="ECO:0007669"/>
    <property type="project" value="UniProtKB-SubCell"/>
</dbReference>
<keyword evidence="13" id="KW-0256">Endoplasmic reticulum</keyword>
<dbReference type="AlphaFoldDB" id="A0A069DRE1"/>
<name>A0A069DRE1_9HEMI</name>
<dbReference type="EC" id="2.1.1.100" evidence="4 13"/>
<evidence type="ECO:0000256" key="1">
    <source>
        <dbReference type="ARBA" id="ARBA00001450"/>
    </source>
</evidence>
<protein>
    <recommendedName>
        <fullName evidence="12 13">Protein-S-isoprenylcysteine O-methyltransferase</fullName>
        <ecNumber evidence="4 13">2.1.1.100</ecNumber>
    </recommendedName>
</protein>
<dbReference type="GO" id="GO:0004671">
    <property type="term" value="F:protein C-terminal S-isoprenylcysteine carboxyl O-methyltransferase activity"/>
    <property type="evidence" value="ECO:0007669"/>
    <property type="project" value="UniProtKB-EC"/>
</dbReference>
<dbReference type="Pfam" id="PF04140">
    <property type="entry name" value="ICMT"/>
    <property type="match status" value="1"/>
</dbReference>
<keyword evidence="8 13" id="KW-0812">Transmembrane</keyword>
<evidence type="ECO:0000256" key="9">
    <source>
        <dbReference type="ARBA" id="ARBA00022989"/>
    </source>
</evidence>
<feature type="transmembrane region" description="Helical" evidence="13">
    <location>
        <begin position="156"/>
        <end position="174"/>
    </location>
</feature>
<evidence type="ECO:0000256" key="3">
    <source>
        <dbReference type="ARBA" id="ARBA00009140"/>
    </source>
</evidence>
<sequence length="285" mass="33014">MIVSAGKLSLLCFLASCFNLAVFFLPLFNSHMFELVYENIYYFLFAYFIGTHLIWRLLLKNFLYEVGMRACFLGAIFSWGIFTAVLAPDSYTVFGWYMCVLSFFHYSEFLAISVTNPTTLTIDSYILDHSLDYKIAAATSWVEFFIERWFVPDLKTYRWIAAIGLFLCVGGEILRKLAMYTAGRNFTHTVRSEKGPDQTLVITGLYSLVRHPSYVGWFYWAVGTQITLLNPLCTVAYALASWKFFNDRITIEEITLLNFFGYDYMDYQKRVPTGLPLIKGYLLEE</sequence>
<evidence type="ECO:0000256" key="5">
    <source>
        <dbReference type="ARBA" id="ARBA00022603"/>
    </source>
</evidence>
<evidence type="ECO:0000256" key="11">
    <source>
        <dbReference type="ARBA" id="ARBA00023572"/>
    </source>
</evidence>
<dbReference type="PANTHER" id="PTHR12714">
    <property type="entry name" value="PROTEIN-S ISOPRENYLCYSTEINE O-METHYLTRANSFERASE"/>
    <property type="match status" value="1"/>
</dbReference>
<feature type="transmembrane region" description="Helical" evidence="13">
    <location>
        <begin position="94"/>
        <end position="114"/>
    </location>
</feature>
<dbReference type="PANTHER" id="PTHR12714:SF9">
    <property type="entry name" value="PROTEIN-S-ISOPRENYLCYSTEINE O-METHYLTRANSFERASE"/>
    <property type="match status" value="1"/>
</dbReference>
<feature type="transmembrane region" description="Helical" evidence="13">
    <location>
        <begin position="7"/>
        <end position="28"/>
    </location>
</feature>
<dbReference type="Gene3D" id="1.20.120.1630">
    <property type="match status" value="1"/>
</dbReference>
<keyword evidence="6 14" id="KW-0808">Transferase</keyword>
<evidence type="ECO:0000256" key="6">
    <source>
        <dbReference type="ARBA" id="ARBA00022679"/>
    </source>
</evidence>
<dbReference type="GO" id="GO:0032259">
    <property type="term" value="P:methylation"/>
    <property type="evidence" value="ECO:0007669"/>
    <property type="project" value="UniProtKB-KW"/>
</dbReference>
<feature type="transmembrane region" description="Helical" evidence="13">
    <location>
        <begin position="70"/>
        <end position="88"/>
    </location>
</feature>
<dbReference type="EMBL" id="GBGD01002429">
    <property type="protein sequence ID" value="JAC86460.1"/>
    <property type="molecule type" value="mRNA"/>
</dbReference>
<comment type="function">
    <text evidence="11">Catalyzes the post-translational methylation of isoprenylated C-terminal cysteine residues.</text>
</comment>
<dbReference type="InterPro" id="IPR025770">
    <property type="entry name" value="PPMT_MeTrfase"/>
</dbReference>
<reference evidence="14" key="1">
    <citation type="journal article" date="2015" name="J. Med. Entomol.">
        <title>A Deep Insight Into the Sialotranscriptome of the Chagas Disease Vector, Panstrongylus megistus (Hemiptera: Heteroptera).</title>
        <authorList>
            <person name="Ribeiro J.M."/>
            <person name="Schwarz A."/>
            <person name="Francischetti I.M."/>
        </authorList>
    </citation>
    <scope>NUCLEOTIDE SEQUENCE</scope>
    <source>
        <tissue evidence="14">Salivary glands</tissue>
    </source>
</reference>
<feature type="transmembrane region" description="Helical" evidence="13">
    <location>
        <begin position="217"/>
        <end position="240"/>
    </location>
</feature>
<evidence type="ECO:0000256" key="13">
    <source>
        <dbReference type="RuleBase" id="RU362022"/>
    </source>
</evidence>
<comment type="catalytic activity">
    <reaction evidence="1 13">
        <text>[protein]-C-terminal S-[(2E,6E)-farnesyl]-L-cysteine + S-adenosyl-L-methionine = [protein]-C-terminal S-[(2E,6E)-farnesyl]-L-cysteine methyl ester + S-adenosyl-L-homocysteine</text>
        <dbReference type="Rhea" id="RHEA:21672"/>
        <dbReference type="Rhea" id="RHEA-COMP:12125"/>
        <dbReference type="Rhea" id="RHEA-COMP:12126"/>
        <dbReference type="ChEBI" id="CHEBI:57856"/>
        <dbReference type="ChEBI" id="CHEBI:59789"/>
        <dbReference type="ChEBI" id="CHEBI:90510"/>
        <dbReference type="ChEBI" id="CHEBI:90511"/>
        <dbReference type="EC" id="2.1.1.100"/>
    </reaction>
</comment>
<feature type="transmembrane region" description="Helical" evidence="13">
    <location>
        <begin position="40"/>
        <end position="58"/>
    </location>
</feature>
<keyword evidence="9 13" id="KW-1133">Transmembrane helix</keyword>
<dbReference type="PROSITE" id="PS51564">
    <property type="entry name" value="SAM_ICMT"/>
    <property type="match status" value="1"/>
</dbReference>
<keyword evidence="7 13" id="KW-0949">S-adenosyl-L-methionine</keyword>